<evidence type="ECO:0000256" key="1">
    <source>
        <dbReference type="SAM" id="MobiDB-lite"/>
    </source>
</evidence>
<protein>
    <submittedName>
        <fullName evidence="2">Uncharacterized protein</fullName>
    </submittedName>
</protein>
<accession>A0AAP0IZ08</accession>
<evidence type="ECO:0000313" key="3">
    <source>
        <dbReference type="Proteomes" id="UP001417504"/>
    </source>
</evidence>
<organism evidence="2 3">
    <name type="scientific">Stephania japonica</name>
    <dbReference type="NCBI Taxonomy" id="461633"/>
    <lineage>
        <taxon>Eukaryota</taxon>
        <taxon>Viridiplantae</taxon>
        <taxon>Streptophyta</taxon>
        <taxon>Embryophyta</taxon>
        <taxon>Tracheophyta</taxon>
        <taxon>Spermatophyta</taxon>
        <taxon>Magnoliopsida</taxon>
        <taxon>Ranunculales</taxon>
        <taxon>Menispermaceae</taxon>
        <taxon>Menispermoideae</taxon>
        <taxon>Cissampelideae</taxon>
        <taxon>Stephania</taxon>
    </lineage>
</organism>
<gene>
    <name evidence="2" type="ORF">Sjap_012708</name>
</gene>
<dbReference type="EMBL" id="JBBNAE010000005">
    <property type="protein sequence ID" value="KAK9123106.1"/>
    <property type="molecule type" value="Genomic_DNA"/>
</dbReference>
<dbReference type="AlphaFoldDB" id="A0AAP0IZ08"/>
<sequence>MSPSVRLRARDLSYPHTIREHCVLPKGDFEYYHTHTFAREHSARSDVRALLSYGTLLTKFFHEHLKEICVTDIEKKLTLMTIVASRTRLKKKAEAVVPCSEPKNDEEVRSTDNEDGKGGSNDEGDNEGQESEGNTGKKDDDYEQSESSDDDGDDHGDDDHGRYGTTSYDYAKGVEGVRATVKEEDEDEDEDGPSNVVGGAYGAWKSNTNDGADEVGPSNVGGAYRVEPSNSAETDGMGPSQPRVYFIVEQDVADVYQILGRLDGRENTVIRTFDYFKICMDDRLSHIERQLEELVPLLDLIQHQNGMLRRIEDMIGRTRTNISEVLHRLQTKVNVMKQRANEEVENTDVSRSIIQEFIDHFQPVIDRYATSFVERKRCKKFKHKYNIHRVDLDYDK</sequence>
<evidence type="ECO:0000313" key="2">
    <source>
        <dbReference type="EMBL" id="KAK9123106.1"/>
    </source>
</evidence>
<feature type="region of interest" description="Disordered" evidence="1">
    <location>
        <begin position="91"/>
        <end position="175"/>
    </location>
</feature>
<reference evidence="2 3" key="1">
    <citation type="submission" date="2024-01" db="EMBL/GenBank/DDBJ databases">
        <title>Genome assemblies of Stephania.</title>
        <authorList>
            <person name="Yang L."/>
        </authorList>
    </citation>
    <scope>NUCLEOTIDE SEQUENCE [LARGE SCALE GENOMIC DNA]</scope>
    <source>
        <strain evidence="2">QJT</strain>
        <tissue evidence="2">Leaf</tissue>
    </source>
</reference>
<name>A0AAP0IZ08_9MAGN</name>
<feature type="compositionally biased region" description="Acidic residues" evidence="1">
    <location>
        <begin position="141"/>
        <end position="156"/>
    </location>
</feature>
<comment type="caution">
    <text evidence="2">The sequence shown here is derived from an EMBL/GenBank/DDBJ whole genome shotgun (WGS) entry which is preliminary data.</text>
</comment>
<feature type="compositionally biased region" description="Basic and acidic residues" evidence="1">
    <location>
        <begin position="102"/>
        <end position="117"/>
    </location>
</feature>
<proteinExistence type="predicted"/>
<keyword evidence="3" id="KW-1185">Reference proteome</keyword>
<dbReference type="Proteomes" id="UP001417504">
    <property type="component" value="Unassembled WGS sequence"/>
</dbReference>